<dbReference type="Pfam" id="PF20695">
    <property type="entry name" value="UbiD_N"/>
    <property type="match status" value="1"/>
</dbReference>
<name>A0A5J5HNX1_9BACI</name>
<dbReference type="RefSeq" id="WP_150440767.1">
    <property type="nucleotide sequence ID" value="NZ_VYKL01000022.1"/>
</dbReference>
<dbReference type="PANTHER" id="PTHR30108">
    <property type="entry name" value="3-OCTAPRENYL-4-HYDROXYBENZOATE CARBOXY-LYASE-RELATED"/>
    <property type="match status" value="1"/>
</dbReference>
<evidence type="ECO:0000259" key="4">
    <source>
        <dbReference type="Pfam" id="PF20696"/>
    </source>
</evidence>
<dbReference type="PANTHER" id="PTHR30108:SF21">
    <property type="entry name" value="4-HYDROXYBENZOATE DECARBOXYLASE"/>
    <property type="match status" value="1"/>
</dbReference>
<dbReference type="GO" id="GO:0005737">
    <property type="term" value="C:cytoplasm"/>
    <property type="evidence" value="ECO:0007669"/>
    <property type="project" value="TreeGrafter"/>
</dbReference>
<evidence type="ECO:0000259" key="2">
    <source>
        <dbReference type="Pfam" id="PF01977"/>
    </source>
</evidence>
<evidence type="ECO:0000313" key="5">
    <source>
        <dbReference type="EMBL" id="KAA9022514.1"/>
    </source>
</evidence>
<feature type="domain" description="3-octaprenyl-4-hydroxybenzoate carboxy-lyase-like N-terminal" evidence="3">
    <location>
        <begin position="29"/>
        <end position="99"/>
    </location>
</feature>
<dbReference type="OrthoDB" id="9809841at2"/>
<dbReference type="Gene3D" id="3.40.1670.10">
    <property type="entry name" value="UbiD C-terminal domain-like"/>
    <property type="match status" value="1"/>
</dbReference>
<protein>
    <submittedName>
        <fullName evidence="5">UbiD family decarboxylase</fullName>
    </submittedName>
</protein>
<dbReference type="EMBL" id="VYKL01000022">
    <property type="protein sequence ID" value="KAA9022514.1"/>
    <property type="molecule type" value="Genomic_DNA"/>
</dbReference>
<dbReference type="SUPFAM" id="SSF50475">
    <property type="entry name" value="FMN-binding split barrel"/>
    <property type="match status" value="1"/>
</dbReference>
<comment type="similarity">
    <text evidence="1">Belongs to the UbiD family.</text>
</comment>
<evidence type="ECO:0000259" key="3">
    <source>
        <dbReference type="Pfam" id="PF20695"/>
    </source>
</evidence>
<comment type="caution">
    <text evidence="5">The sequence shown here is derived from an EMBL/GenBank/DDBJ whole genome shotgun (WGS) entry which is preliminary data.</text>
</comment>
<feature type="domain" description="3-octaprenyl-4-hydroxybenzoate carboxy-lyase-like C-terminal" evidence="4">
    <location>
        <begin position="325"/>
        <end position="444"/>
    </location>
</feature>
<dbReference type="NCBIfam" id="TIGR00148">
    <property type="entry name" value="UbiD family decarboxylase"/>
    <property type="match status" value="1"/>
</dbReference>
<dbReference type="Proteomes" id="UP000326671">
    <property type="component" value="Unassembled WGS sequence"/>
</dbReference>
<evidence type="ECO:0000313" key="6">
    <source>
        <dbReference type="Proteomes" id="UP000326671"/>
    </source>
</evidence>
<evidence type="ECO:0000256" key="1">
    <source>
        <dbReference type="ARBA" id="ARBA00010021"/>
    </source>
</evidence>
<reference evidence="5 6" key="1">
    <citation type="submission" date="2019-09" db="EMBL/GenBank/DDBJ databases">
        <title>Whole genome sequences of isolates from the Mars Exploration Rovers.</title>
        <authorList>
            <person name="Seuylemezian A."/>
            <person name="Vaishampayan P."/>
        </authorList>
    </citation>
    <scope>NUCLEOTIDE SEQUENCE [LARGE SCALE GENOMIC DNA]</scope>
    <source>
        <strain evidence="5 6">MER_TA_151</strain>
    </source>
</reference>
<dbReference type="GO" id="GO:0016831">
    <property type="term" value="F:carboxy-lyase activity"/>
    <property type="evidence" value="ECO:0007669"/>
    <property type="project" value="InterPro"/>
</dbReference>
<dbReference type="Pfam" id="PF20696">
    <property type="entry name" value="UbiD_C"/>
    <property type="match status" value="1"/>
</dbReference>
<dbReference type="Pfam" id="PF01977">
    <property type="entry name" value="UbiD"/>
    <property type="match status" value="1"/>
</dbReference>
<dbReference type="InterPro" id="IPR049381">
    <property type="entry name" value="UbiD-like_C"/>
</dbReference>
<gene>
    <name evidence="5" type="ORF">F4V44_14635</name>
</gene>
<feature type="domain" description="3-octaprenyl-4-hydroxybenzoate carboxy-lyase-like Rift-related" evidence="2">
    <location>
        <begin position="120"/>
        <end position="319"/>
    </location>
</feature>
<organism evidence="5 6">
    <name type="scientific">Niallia endozanthoxylica</name>
    <dbReference type="NCBI Taxonomy" id="2036016"/>
    <lineage>
        <taxon>Bacteria</taxon>
        <taxon>Bacillati</taxon>
        <taxon>Bacillota</taxon>
        <taxon>Bacilli</taxon>
        <taxon>Bacillales</taxon>
        <taxon>Bacillaceae</taxon>
        <taxon>Niallia</taxon>
    </lineage>
</organism>
<dbReference type="InterPro" id="IPR002830">
    <property type="entry name" value="UbiD"/>
</dbReference>
<dbReference type="SUPFAM" id="SSF143968">
    <property type="entry name" value="UbiD C-terminal domain-like"/>
    <property type="match status" value="1"/>
</dbReference>
<sequence length="471" mass="52120">METKEVVNKTKNSANLAARNLADLQGIVKFLREEHLLTAVKSRVNVKHEMAGVASRFDGGKAVLFESLSHEANAPLFTGLYWNRAVLAAIFNTEEKNLPFFMADAVANWKKEPVNPIVVESGPANEVILDKNEDMLKQIPIPTLALKDGGPYLDSCILIAKDPETGVRNASIQRLMVAGPNRLTMQLDMGRHLRDYYERAEKMGVPLEVTINNGVGPAVHFAAVTPSNAASLDEDELGVASELLGEPLRLLRSQEVDVEGIADAQYIIEGEILPYTRELEGPFGEVTGYYAEQDNRWVIHVKAVTRREKPIFHAIMPGREVYNAVGLMAEASIFNQVSNQVPDVKGVFLTYGGCGFYHAVVQIEKSREGVQIEAINATFSAFPPLRRVTVVDEDVNIYDPLDVEWAIATRHDPEKGVILLPNARGHELNPMIINGMGTKAGIDATAPFPRPRKFQRVTLQDVNLQEYEIES</sequence>
<dbReference type="InterPro" id="IPR048304">
    <property type="entry name" value="UbiD_Rift_dom"/>
</dbReference>
<dbReference type="AlphaFoldDB" id="A0A5J5HNX1"/>
<accession>A0A5J5HNX1</accession>
<proteinExistence type="inferred from homology"/>
<keyword evidence="6" id="KW-1185">Reference proteome</keyword>
<dbReference type="InterPro" id="IPR049383">
    <property type="entry name" value="UbiD-like_N"/>
</dbReference>